<comment type="caution">
    <text evidence="3">The sequence shown here is derived from an EMBL/GenBank/DDBJ whole genome shotgun (WGS) entry which is preliminary data.</text>
</comment>
<keyword evidence="2" id="KW-0812">Transmembrane</keyword>
<feature type="region of interest" description="Disordered" evidence="1">
    <location>
        <begin position="1"/>
        <end position="31"/>
    </location>
</feature>
<evidence type="ECO:0000313" key="4">
    <source>
        <dbReference type="Proteomes" id="UP001055172"/>
    </source>
</evidence>
<keyword evidence="4" id="KW-1185">Reference proteome</keyword>
<keyword evidence="2" id="KW-1133">Transmembrane helix</keyword>
<feature type="transmembrane region" description="Helical" evidence="2">
    <location>
        <begin position="133"/>
        <end position="158"/>
    </location>
</feature>
<keyword evidence="2" id="KW-0472">Membrane</keyword>
<evidence type="ECO:0000313" key="3">
    <source>
        <dbReference type="EMBL" id="GJC90265.1"/>
    </source>
</evidence>
<reference evidence="3 4" key="1">
    <citation type="submission" date="2021-07" db="EMBL/GenBank/DDBJ databases">
        <title>Genome data of Colletotrichum spaethianum.</title>
        <authorList>
            <person name="Utami Y.D."/>
            <person name="Hiruma K."/>
        </authorList>
    </citation>
    <scope>NUCLEOTIDE SEQUENCE [LARGE SCALE GENOMIC DNA]</scope>
    <source>
        <strain evidence="3 4">MAFF 242679</strain>
    </source>
</reference>
<dbReference type="Proteomes" id="UP001055172">
    <property type="component" value="Unassembled WGS sequence"/>
</dbReference>
<dbReference type="AlphaFoldDB" id="A0AA37LYE7"/>
<gene>
    <name evidence="3" type="ORF">ColLi_13103</name>
</gene>
<name>A0AA37LYE7_9PEZI</name>
<feature type="compositionally biased region" description="Pro residues" evidence="1">
    <location>
        <begin position="1"/>
        <end position="13"/>
    </location>
</feature>
<evidence type="ECO:0000256" key="1">
    <source>
        <dbReference type="SAM" id="MobiDB-lite"/>
    </source>
</evidence>
<dbReference type="EMBL" id="BPPX01000051">
    <property type="protein sequence ID" value="GJC90265.1"/>
    <property type="molecule type" value="Genomic_DNA"/>
</dbReference>
<accession>A0AA37LYE7</accession>
<sequence>MESPSPPPPPSSLSPPSAIDGTRYKHHGSDNTQTAAPCYRLNLALILPEPLGMQPVSLCFHTVSTRSAAAAAVLHFHGDDIAVTTSLEDADAHDPDQGYVFDFDPFILDPALVKTPRQQPWLLFSLIPRRRRVCALALAILAWLVAIACGVFIGRLVWEPPSQQLQQQQQQQQPSQTRPSRYESQNVVVLQPQRVVIGAALRNITNAYVDALGPIVTVHSLVSTGEVRRFWPLVALSEYEEEATELCYYAGQADADSPREWCLELVHHLDDAVVGLSSATASLRHTSPWLFQMQTKVRLTMLGIKLAWEWPVTAASNDTSRGNATVNSICDAFLDQMPLWDKDVAAIITTLDKAHQAIVAAKSVAPAIYEKFFRSVGERSVESPLWWVEDVLYSLMYLTRHHGPEAEAVADTVAGAIAGVEAAHADLTSLATHLEQVKEGSDETAWYFDDWDSVLQELAEVVWNLNRLITAFPARDGWGTRSEYQSYKGLRPRVRRQQEVLKRPAKEHSGLLRTLFGRSGEP</sequence>
<organism evidence="3 4">
    <name type="scientific">Colletotrichum liriopes</name>
    <dbReference type="NCBI Taxonomy" id="708192"/>
    <lineage>
        <taxon>Eukaryota</taxon>
        <taxon>Fungi</taxon>
        <taxon>Dikarya</taxon>
        <taxon>Ascomycota</taxon>
        <taxon>Pezizomycotina</taxon>
        <taxon>Sordariomycetes</taxon>
        <taxon>Hypocreomycetidae</taxon>
        <taxon>Glomerellales</taxon>
        <taxon>Glomerellaceae</taxon>
        <taxon>Colletotrichum</taxon>
        <taxon>Colletotrichum spaethianum species complex</taxon>
    </lineage>
</organism>
<evidence type="ECO:0000256" key="2">
    <source>
        <dbReference type="SAM" id="Phobius"/>
    </source>
</evidence>
<proteinExistence type="predicted"/>
<protein>
    <submittedName>
        <fullName evidence="3">Uncharacterized protein</fullName>
    </submittedName>
</protein>